<accession>A0A3S0ZTE6</accession>
<organism evidence="1 2">
    <name type="scientific">Variovorax guangxiensis</name>
    <dbReference type="NCBI Taxonomy" id="1775474"/>
    <lineage>
        <taxon>Bacteria</taxon>
        <taxon>Pseudomonadati</taxon>
        <taxon>Pseudomonadota</taxon>
        <taxon>Betaproteobacteria</taxon>
        <taxon>Burkholderiales</taxon>
        <taxon>Comamonadaceae</taxon>
        <taxon>Variovorax</taxon>
    </lineage>
</organism>
<name>A0A3S0ZTE6_9BURK</name>
<reference evidence="1 2" key="1">
    <citation type="submission" date="2018-12" db="EMBL/GenBank/DDBJ databases">
        <title>The genome sequences of Variovorax guangxiensis DSM 27352.</title>
        <authorList>
            <person name="Gao J."/>
            <person name="Sun J."/>
        </authorList>
    </citation>
    <scope>NUCLEOTIDE SEQUENCE [LARGE SCALE GENOMIC DNA]</scope>
    <source>
        <strain evidence="1 2">DSM 27352</strain>
    </source>
</reference>
<protein>
    <submittedName>
        <fullName evidence="1">Uncharacterized protein</fullName>
    </submittedName>
</protein>
<evidence type="ECO:0000313" key="2">
    <source>
        <dbReference type="Proteomes" id="UP000281118"/>
    </source>
</evidence>
<dbReference type="AlphaFoldDB" id="A0A3S0ZTE6"/>
<gene>
    <name evidence="1" type="ORF">EJP67_32890</name>
</gene>
<proteinExistence type="predicted"/>
<comment type="caution">
    <text evidence="1">The sequence shown here is derived from an EMBL/GenBank/DDBJ whole genome shotgun (WGS) entry which is preliminary data.</text>
</comment>
<dbReference type="Proteomes" id="UP000281118">
    <property type="component" value="Unassembled WGS sequence"/>
</dbReference>
<sequence length="73" mass="7913">MTAQHQAEALALARRVGSADAAFDTAHKYGLSAADARVIRDAIQATLENEAREQFRARVRHGGMRHVGNSGRV</sequence>
<evidence type="ECO:0000313" key="1">
    <source>
        <dbReference type="EMBL" id="RUR71854.1"/>
    </source>
</evidence>
<dbReference type="RefSeq" id="WP_126025907.1">
    <property type="nucleotide sequence ID" value="NZ_RXFT01000026.1"/>
</dbReference>
<dbReference type="EMBL" id="RXFT01000026">
    <property type="protein sequence ID" value="RUR71854.1"/>
    <property type="molecule type" value="Genomic_DNA"/>
</dbReference>